<protein>
    <submittedName>
        <fullName evidence="1">Uncharacterized protein</fullName>
    </submittedName>
</protein>
<dbReference type="AlphaFoldDB" id="A0A371I8I5"/>
<dbReference type="EMBL" id="QJKJ01000660">
    <property type="protein sequence ID" value="RDY11342.1"/>
    <property type="molecule type" value="Genomic_DNA"/>
</dbReference>
<gene>
    <name evidence="1" type="ORF">CR513_04016</name>
</gene>
<dbReference type="Proteomes" id="UP000257109">
    <property type="component" value="Unassembled WGS sequence"/>
</dbReference>
<accession>A0A371I8I5</accession>
<comment type="caution">
    <text evidence="1">The sequence shown here is derived from an EMBL/GenBank/DDBJ whole genome shotgun (WGS) entry which is preliminary data.</text>
</comment>
<keyword evidence="2" id="KW-1185">Reference proteome</keyword>
<reference evidence="1" key="1">
    <citation type="submission" date="2018-05" db="EMBL/GenBank/DDBJ databases">
        <title>Draft genome of Mucuna pruriens seed.</title>
        <authorList>
            <person name="Nnadi N.E."/>
            <person name="Vos R."/>
            <person name="Hasami M.H."/>
            <person name="Devisetty U.K."/>
            <person name="Aguiy J.C."/>
        </authorList>
    </citation>
    <scope>NUCLEOTIDE SEQUENCE [LARGE SCALE GENOMIC DNA]</scope>
    <source>
        <strain evidence="1">JCA_2017</strain>
    </source>
</reference>
<evidence type="ECO:0000313" key="1">
    <source>
        <dbReference type="EMBL" id="RDY11342.1"/>
    </source>
</evidence>
<name>A0A371I8I5_MUCPR</name>
<proteinExistence type="predicted"/>
<sequence>MTHPLGFETGNKTLVKCITYLLDKVNIVEVKGCVKLSKYGSKYMDDPPLYISIVGALPYTIVENLLQEQRIDCVMHTAYCDNKSTIVLNHNMILPVYYN</sequence>
<organism evidence="1 2">
    <name type="scientific">Mucuna pruriens</name>
    <name type="common">Velvet bean</name>
    <name type="synonym">Dolichos pruriens</name>
    <dbReference type="NCBI Taxonomy" id="157652"/>
    <lineage>
        <taxon>Eukaryota</taxon>
        <taxon>Viridiplantae</taxon>
        <taxon>Streptophyta</taxon>
        <taxon>Embryophyta</taxon>
        <taxon>Tracheophyta</taxon>
        <taxon>Spermatophyta</taxon>
        <taxon>Magnoliopsida</taxon>
        <taxon>eudicotyledons</taxon>
        <taxon>Gunneridae</taxon>
        <taxon>Pentapetalae</taxon>
        <taxon>rosids</taxon>
        <taxon>fabids</taxon>
        <taxon>Fabales</taxon>
        <taxon>Fabaceae</taxon>
        <taxon>Papilionoideae</taxon>
        <taxon>50 kb inversion clade</taxon>
        <taxon>NPAAA clade</taxon>
        <taxon>indigoferoid/millettioid clade</taxon>
        <taxon>Phaseoleae</taxon>
        <taxon>Mucuna</taxon>
    </lineage>
</organism>
<evidence type="ECO:0000313" key="2">
    <source>
        <dbReference type="Proteomes" id="UP000257109"/>
    </source>
</evidence>
<feature type="non-terminal residue" evidence="1">
    <location>
        <position position="1"/>
    </location>
</feature>